<dbReference type="GO" id="GO:0016757">
    <property type="term" value="F:glycosyltransferase activity"/>
    <property type="evidence" value="ECO:0007669"/>
    <property type="project" value="UniProtKB-ARBA"/>
</dbReference>
<gene>
    <name evidence="2" type="ORF">FHS99_001709</name>
</gene>
<accession>A0A7W9BSB6</accession>
<dbReference type="Gene3D" id="3.40.50.2000">
    <property type="entry name" value="Glycogen Phosphorylase B"/>
    <property type="match status" value="2"/>
</dbReference>
<feature type="domain" description="Glycosyltransferase subfamily 4-like N-terminal" evidence="1">
    <location>
        <begin position="12"/>
        <end position="173"/>
    </location>
</feature>
<proteinExistence type="predicted"/>
<name>A0A7W9BSB6_9SPHN</name>
<keyword evidence="2" id="KW-0808">Transferase</keyword>
<evidence type="ECO:0000313" key="2">
    <source>
        <dbReference type="EMBL" id="MBB5729231.1"/>
    </source>
</evidence>
<protein>
    <submittedName>
        <fullName evidence="2">Glycosyltransferase involved in cell wall biosynthesis</fullName>
    </submittedName>
</protein>
<dbReference type="EMBL" id="JACIJR010000003">
    <property type="protein sequence ID" value="MBB5729231.1"/>
    <property type="molecule type" value="Genomic_DNA"/>
</dbReference>
<dbReference type="RefSeq" id="WP_157174816.1">
    <property type="nucleotide sequence ID" value="NZ_BMJP01000002.1"/>
</dbReference>
<dbReference type="PANTHER" id="PTHR12526:SF630">
    <property type="entry name" value="GLYCOSYLTRANSFERASE"/>
    <property type="match status" value="1"/>
</dbReference>
<reference evidence="2 3" key="1">
    <citation type="submission" date="2020-08" db="EMBL/GenBank/DDBJ databases">
        <title>Genomic Encyclopedia of Type Strains, Phase IV (KMG-IV): sequencing the most valuable type-strain genomes for metagenomic binning, comparative biology and taxonomic classification.</title>
        <authorList>
            <person name="Goeker M."/>
        </authorList>
    </citation>
    <scope>NUCLEOTIDE SEQUENCE [LARGE SCALE GENOMIC DNA]</scope>
    <source>
        <strain evidence="2 3">DSM 103336</strain>
    </source>
</reference>
<organism evidence="2 3">
    <name type="scientific">Sphingomonas prati</name>
    <dbReference type="NCBI Taxonomy" id="1843237"/>
    <lineage>
        <taxon>Bacteria</taxon>
        <taxon>Pseudomonadati</taxon>
        <taxon>Pseudomonadota</taxon>
        <taxon>Alphaproteobacteria</taxon>
        <taxon>Sphingomonadales</taxon>
        <taxon>Sphingomonadaceae</taxon>
        <taxon>Sphingomonas</taxon>
    </lineage>
</organism>
<dbReference type="OrthoDB" id="9806708at2"/>
<evidence type="ECO:0000259" key="1">
    <source>
        <dbReference type="Pfam" id="PF13439"/>
    </source>
</evidence>
<dbReference type="AlphaFoldDB" id="A0A7W9BSB6"/>
<comment type="caution">
    <text evidence="2">The sequence shown here is derived from an EMBL/GenBank/DDBJ whole genome shotgun (WGS) entry which is preliminary data.</text>
</comment>
<dbReference type="Pfam" id="PF13439">
    <property type="entry name" value="Glyco_transf_4"/>
    <property type="match status" value="1"/>
</dbReference>
<dbReference type="Pfam" id="PF13692">
    <property type="entry name" value="Glyco_trans_1_4"/>
    <property type="match status" value="1"/>
</dbReference>
<dbReference type="SUPFAM" id="SSF53756">
    <property type="entry name" value="UDP-Glycosyltransferase/glycogen phosphorylase"/>
    <property type="match status" value="1"/>
</dbReference>
<dbReference type="Proteomes" id="UP000546701">
    <property type="component" value="Unassembled WGS sequence"/>
</dbReference>
<evidence type="ECO:0000313" key="3">
    <source>
        <dbReference type="Proteomes" id="UP000546701"/>
    </source>
</evidence>
<dbReference type="PANTHER" id="PTHR12526">
    <property type="entry name" value="GLYCOSYLTRANSFERASE"/>
    <property type="match status" value="1"/>
</dbReference>
<sequence length="370" mass="39804">MKILHVAQILQGGVGAYLTEVVPAQVAALGADNVVMLAAADQRAYFPDAPPGVFRTFPSSRRSPRDLLRFARAARLAIIRERPDIVHLHSSFAGMAVRSMPLPAPRPKIVYCAHGWSFNMRVAAWKRAAYARIERLLTPASDAVICISHAERRDALARGLRADRLVTIHNGVRADPDAVPDRSALMDPACLNLLFIGRLDTQKGFAVLHAAMRRLSGRPIHLHCVGAAVVSGDAAPPPLPNITHHGWQARDAVPGFIAAVDAVVVPSLWEGFGLAAAEAMRQGRPVIASAVDGLPELVCDGVSGYLVPPGDVDALTDRLAGLDRATLRRLGPTAHALFRERFTAERMNARILALYAALLAGTPFRDDADD</sequence>
<keyword evidence="3" id="KW-1185">Reference proteome</keyword>
<dbReference type="InterPro" id="IPR028098">
    <property type="entry name" value="Glyco_trans_4-like_N"/>
</dbReference>